<evidence type="ECO:0000313" key="5">
    <source>
        <dbReference type="Proteomes" id="UP000334019"/>
    </source>
</evidence>
<dbReference type="AlphaFoldDB" id="A0A5Q2RIQ1"/>
<name>A0A5Q2RIQ1_9ACTN</name>
<dbReference type="SMART" id="SM00267">
    <property type="entry name" value="GGDEF"/>
    <property type="match status" value="1"/>
</dbReference>
<feature type="domain" description="GGDEF" evidence="3">
    <location>
        <begin position="316"/>
        <end position="449"/>
    </location>
</feature>
<keyword evidence="2" id="KW-1133">Transmembrane helix</keyword>
<protein>
    <submittedName>
        <fullName evidence="4">Diguanylate cyclase</fullName>
    </submittedName>
</protein>
<dbReference type="InterPro" id="IPR000160">
    <property type="entry name" value="GGDEF_dom"/>
</dbReference>
<evidence type="ECO:0000256" key="1">
    <source>
        <dbReference type="SAM" id="MobiDB-lite"/>
    </source>
</evidence>
<dbReference type="GO" id="GO:0043709">
    <property type="term" value="P:cell adhesion involved in single-species biofilm formation"/>
    <property type="evidence" value="ECO:0007669"/>
    <property type="project" value="TreeGrafter"/>
</dbReference>
<dbReference type="PANTHER" id="PTHR45138:SF24">
    <property type="entry name" value="DIGUANYLATE CYCLASE DGCC-RELATED"/>
    <property type="match status" value="1"/>
</dbReference>
<dbReference type="InterPro" id="IPR050469">
    <property type="entry name" value="Diguanylate_Cyclase"/>
</dbReference>
<evidence type="ECO:0000313" key="4">
    <source>
        <dbReference type="EMBL" id="QGG94762.1"/>
    </source>
</evidence>
<dbReference type="PANTHER" id="PTHR45138">
    <property type="entry name" value="REGULATORY COMPONENTS OF SENSORY TRANSDUCTION SYSTEM"/>
    <property type="match status" value="1"/>
</dbReference>
<keyword evidence="2" id="KW-0472">Membrane</keyword>
<dbReference type="NCBIfam" id="TIGR00254">
    <property type="entry name" value="GGDEF"/>
    <property type="match status" value="1"/>
</dbReference>
<dbReference type="EMBL" id="CP045851">
    <property type="protein sequence ID" value="QGG94762.1"/>
    <property type="molecule type" value="Genomic_DNA"/>
</dbReference>
<accession>A0A5Q2RIQ1</accession>
<feature type="transmembrane region" description="Helical" evidence="2">
    <location>
        <begin position="26"/>
        <end position="47"/>
    </location>
</feature>
<feature type="region of interest" description="Disordered" evidence="1">
    <location>
        <begin position="405"/>
        <end position="424"/>
    </location>
</feature>
<gene>
    <name evidence="4" type="ORF">GH723_06370</name>
</gene>
<keyword evidence="2" id="KW-0812">Transmembrane</keyword>
<evidence type="ECO:0000256" key="2">
    <source>
        <dbReference type="SAM" id="Phobius"/>
    </source>
</evidence>
<dbReference type="GO" id="GO:0005886">
    <property type="term" value="C:plasma membrane"/>
    <property type="evidence" value="ECO:0007669"/>
    <property type="project" value="TreeGrafter"/>
</dbReference>
<feature type="compositionally biased region" description="Basic and acidic residues" evidence="1">
    <location>
        <begin position="409"/>
        <end position="424"/>
    </location>
</feature>
<dbReference type="KEGG" id="atq:GH723_06370"/>
<dbReference type="GO" id="GO:1902201">
    <property type="term" value="P:negative regulation of bacterial-type flagellum-dependent cell motility"/>
    <property type="evidence" value="ECO:0007669"/>
    <property type="project" value="TreeGrafter"/>
</dbReference>
<dbReference type="InterPro" id="IPR043128">
    <property type="entry name" value="Rev_trsase/Diguanyl_cyclase"/>
</dbReference>
<dbReference type="FunFam" id="3.30.70.270:FF:000001">
    <property type="entry name" value="Diguanylate cyclase domain protein"/>
    <property type="match status" value="1"/>
</dbReference>
<sequence length="449" mass="48274">MPPVPADDAAVIRDEAETERRLHRGIVGRALLVGPAFMVAVVLPRVAPVDWRAGGIALGLFAVVAVLSWWSLSTGSGAPHPLVQVTTDLLATAAVAATIVASQDPATTTSIAFLVAMVSQAAIRRSLAHLTITWLAGCAGYVGAAMALGVPGDHILTRTVLFAGATGVVVATIAFLVEQVYEAKQRADDLRDLARIAADAQELDAGVQAGRHLILRLVEAESLHLRWGPGDDIDWVRLPRREILPLGVSRHGPVSLVLDGVRRPTATAPLGDLLGPLCERDRYIGELVRSSHTDPLTGLANRRVLDRLLDQHDGETPRSVVMIDLDHFKRINDERGHLAGDELLHRFARVLREHVRPEDTVSRFGGEEFCLLLDAGADHAHGVVERIRGAWAGEEPGVTFSAGIASDDGTLRAEPSRDERRRRSEELIRRADGALYAAKGAGRDRSAVA</sequence>
<dbReference type="GO" id="GO:0052621">
    <property type="term" value="F:diguanylate cyclase activity"/>
    <property type="evidence" value="ECO:0007669"/>
    <property type="project" value="TreeGrafter"/>
</dbReference>
<feature type="transmembrane region" description="Helical" evidence="2">
    <location>
        <begin position="155"/>
        <end position="177"/>
    </location>
</feature>
<keyword evidence="5" id="KW-1185">Reference proteome</keyword>
<organism evidence="4 5">
    <name type="scientific">Actinomarinicola tropica</name>
    <dbReference type="NCBI Taxonomy" id="2789776"/>
    <lineage>
        <taxon>Bacteria</taxon>
        <taxon>Bacillati</taxon>
        <taxon>Actinomycetota</taxon>
        <taxon>Acidimicrobiia</taxon>
        <taxon>Acidimicrobiales</taxon>
        <taxon>Iamiaceae</taxon>
        <taxon>Actinomarinicola</taxon>
    </lineage>
</organism>
<dbReference type="Proteomes" id="UP000334019">
    <property type="component" value="Chromosome"/>
</dbReference>
<proteinExistence type="predicted"/>
<reference evidence="4 5" key="1">
    <citation type="submission" date="2019-11" db="EMBL/GenBank/DDBJ databases">
        <authorList>
            <person name="He Y."/>
        </authorList>
    </citation>
    <scope>NUCLEOTIDE SEQUENCE [LARGE SCALE GENOMIC DNA]</scope>
    <source>
        <strain evidence="4 5">SCSIO 58843</strain>
    </source>
</reference>
<dbReference type="Pfam" id="PF00990">
    <property type="entry name" value="GGDEF"/>
    <property type="match status" value="1"/>
</dbReference>
<dbReference type="InterPro" id="IPR029787">
    <property type="entry name" value="Nucleotide_cyclase"/>
</dbReference>
<feature type="transmembrane region" description="Helical" evidence="2">
    <location>
        <begin position="130"/>
        <end position="149"/>
    </location>
</feature>
<feature type="transmembrane region" description="Helical" evidence="2">
    <location>
        <begin position="53"/>
        <end position="70"/>
    </location>
</feature>
<dbReference type="CDD" id="cd01949">
    <property type="entry name" value="GGDEF"/>
    <property type="match status" value="1"/>
</dbReference>
<dbReference type="SUPFAM" id="SSF55073">
    <property type="entry name" value="Nucleotide cyclase"/>
    <property type="match status" value="1"/>
</dbReference>
<dbReference type="RefSeq" id="WP_153758870.1">
    <property type="nucleotide sequence ID" value="NZ_CP045851.1"/>
</dbReference>
<dbReference type="PROSITE" id="PS50887">
    <property type="entry name" value="GGDEF"/>
    <property type="match status" value="1"/>
</dbReference>
<evidence type="ECO:0000259" key="3">
    <source>
        <dbReference type="PROSITE" id="PS50887"/>
    </source>
</evidence>
<dbReference type="Gene3D" id="3.30.70.270">
    <property type="match status" value="1"/>
</dbReference>